<dbReference type="InterPro" id="IPR011663">
    <property type="entry name" value="UTRA"/>
</dbReference>
<dbReference type="SMART" id="SM00866">
    <property type="entry name" value="UTRA"/>
    <property type="match status" value="1"/>
</dbReference>
<protein>
    <submittedName>
        <fullName evidence="5">GntR family transcriptional regulator</fullName>
    </submittedName>
</protein>
<dbReference type="SMART" id="SM00345">
    <property type="entry name" value="HTH_GNTR"/>
    <property type="match status" value="1"/>
</dbReference>
<dbReference type="SUPFAM" id="SSF46785">
    <property type="entry name" value="Winged helix' DNA-binding domain"/>
    <property type="match status" value="1"/>
</dbReference>
<keyword evidence="1" id="KW-0805">Transcription regulation</keyword>
<dbReference type="InterPro" id="IPR028978">
    <property type="entry name" value="Chorismate_lyase_/UTRA_dom_sf"/>
</dbReference>
<name>A0A8J4E796_9ACTN</name>
<dbReference type="Gene3D" id="3.40.1410.10">
    <property type="entry name" value="Chorismate lyase-like"/>
    <property type="match status" value="1"/>
</dbReference>
<dbReference type="Pfam" id="PF07702">
    <property type="entry name" value="UTRA"/>
    <property type="match status" value="1"/>
</dbReference>
<dbReference type="GO" id="GO:0003677">
    <property type="term" value="F:DNA binding"/>
    <property type="evidence" value="ECO:0007669"/>
    <property type="project" value="UniProtKB-KW"/>
</dbReference>
<dbReference type="InterPro" id="IPR000524">
    <property type="entry name" value="Tscrpt_reg_HTH_GntR"/>
</dbReference>
<feature type="domain" description="HTH gntR-type" evidence="4">
    <location>
        <begin position="25"/>
        <end position="91"/>
    </location>
</feature>
<dbReference type="Pfam" id="PF00392">
    <property type="entry name" value="GntR"/>
    <property type="match status" value="1"/>
</dbReference>
<sequence length="257" mass="27997">MTLTLGTRNPLGCLDDLEDLVAKAPPLYMRIERELRTRLVGARPGDVVPAESVLAEEFGVARMTVRAALNALESDGLIERIQGRGTFVRQRPAPRAAGTLMSFQDQVRSWGRVPRSRLVEGEVRAASAAEAAALQLTAAAPRVVSIVRVRFADDVPLAVEYACFPPHLDALLDLDLETGSLHRALHEKGLRPTLGSSRLTAQRAGGDGELLQVPAGEPLLVETRLIVDQHSAPLEYTVSRYVGDRYDLHVTFDVQPP</sequence>
<reference evidence="5" key="1">
    <citation type="submission" date="2021-01" db="EMBL/GenBank/DDBJ databases">
        <title>Whole genome shotgun sequence of Virgisporangium aurantiacum NBRC 16421.</title>
        <authorList>
            <person name="Komaki H."/>
            <person name="Tamura T."/>
        </authorList>
    </citation>
    <scope>NUCLEOTIDE SEQUENCE</scope>
    <source>
        <strain evidence="5">NBRC 16421</strain>
    </source>
</reference>
<accession>A0A8J4E796</accession>
<dbReference type="Gene3D" id="1.10.10.10">
    <property type="entry name" value="Winged helix-like DNA-binding domain superfamily/Winged helix DNA-binding domain"/>
    <property type="match status" value="1"/>
</dbReference>
<keyword evidence="6" id="KW-1185">Reference proteome</keyword>
<dbReference type="GO" id="GO:0003700">
    <property type="term" value="F:DNA-binding transcription factor activity"/>
    <property type="evidence" value="ECO:0007669"/>
    <property type="project" value="InterPro"/>
</dbReference>
<dbReference type="CDD" id="cd07377">
    <property type="entry name" value="WHTH_GntR"/>
    <property type="match status" value="1"/>
</dbReference>
<dbReference type="PANTHER" id="PTHR44846">
    <property type="entry name" value="MANNOSYL-D-GLYCERATE TRANSPORT/METABOLISM SYSTEM REPRESSOR MNGR-RELATED"/>
    <property type="match status" value="1"/>
</dbReference>
<evidence type="ECO:0000256" key="2">
    <source>
        <dbReference type="ARBA" id="ARBA00023125"/>
    </source>
</evidence>
<gene>
    <name evidence="5" type="ORF">Vau01_115750</name>
</gene>
<evidence type="ECO:0000259" key="4">
    <source>
        <dbReference type="PROSITE" id="PS50949"/>
    </source>
</evidence>
<dbReference type="InterPro" id="IPR036390">
    <property type="entry name" value="WH_DNA-bd_sf"/>
</dbReference>
<dbReference type="EMBL" id="BOPG01000106">
    <property type="protein sequence ID" value="GIJ64059.1"/>
    <property type="molecule type" value="Genomic_DNA"/>
</dbReference>
<dbReference type="Proteomes" id="UP000612585">
    <property type="component" value="Unassembled WGS sequence"/>
</dbReference>
<dbReference type="SUPFAM" id="SSF64288">
    <property type="entry name" value="Chorismate lyase-like"/>
    <property type="match status" value="1"/>
</dbReference>
<comment type="caution">
    <text evidence="5">The sequence shown here is derived from an EMBL/GenBank/DDBJ whole genome shotgun (WGS) entry which is preliminary data.</text>
</comment>
<keyword evidence="3" id="KW-0804">Transcription</keyword>
<proteinExistence type="predicted"/>
<dbReference type="InterPro" id="IPR036388">
    <property type="entry name" value="WH-like_DNA-bd_sf"/>
</dbReference>
<dbReference type="PRINTS" id="PR00035">
    <property type="entry name" value="HTHGNTR"/>
</dbReference>
<dbReference type="PROSITE" id="PS50949">
    <property type="entry name" value="HTH_GNTR"/>
    <property type="match status" value="1"/>
</dbReference>
<evidence type="ECO:0000256" key="3">
    <source>
        <dbReference type="ARBA" id="ARBA00023163"/>
    </source>
</evidence>
<dbReference type="InterPro" id="IPR050679">
    <property type="entry name" value="Bact_HTH_transcr_reg"/>
</dbReference>
<organism evidence="5 6">
    <name type="scientific">Virgisporangium aurantiacum</name>
    <dbReference type="NCBI Taxonomy" id="175570"/>
    <lineage>
        <taxon>Bacteria</taxon>
        <taxon>Bacillati</taxon>
        <taxon>Actinomycetota</taxon>
        <taxon>Actinomycetes</taxon>
        <taxon>Micromonosporales</taxon>
        <taxon>Micromonosporaceae</taxon>
        <taxon>Virgisporangium</taxon>
    </lineage>
</organism>
<evidence type="ECO:0000313" key="5">
    <source>
        <dbReference type="EMBL" id="GIJ64059.1"/>
    </source>
</evidence>
<evidence type="ECO:0000313" key="6">
    <source>
        <dbReference type="Proteomes" id="UP000612585"/>
    </source>
</evidence>
<dbReference type="AlphaFoldDB" id="A0A8J4E796"/>
<evidence type="ECO:0000256" key="1">
    <source>
        <dbReference type="ARBA" id="ARBA00023015"/>
    </source>
</evidence>
<keyword evidence="2" id="KW-0238">DNA-binding</keyword>